<gene>
    <name evidence="2" type="ORF">V474_00595</name>
</gene>
<accession>A0A0J7Y9D1</accession>
<dbReference type="EMBL" id="JACU01000001">
    <property type="protein sequence ID" value="KMS60446.1"/>
    <property type="molecule type" value="Genomic_DNA"/>
</dbReference>
<reference evidence="2 3" key="1">
    <citation type="journal article" date="2015" name="G3 (Bethesda)">
        <title>Insights into Ongoing Evolution of the Hexachlorocyclohexane Catabolic Pathway from Comparative Genomics of Ten Sphingomonadaceae Strains.</title>
        <authorList>
            <person name="Pearce S.L."/>
            <person name="Oakeshott J.G."/>
            <person name="Pandey G."/>
        </authorList>
    </citation>
    <scope>NUCLEOTIDE SEQUENCE [LARGE SCALE GENOMIC DNA]</scope>
    <source>
        <strain evidence="2 3">LL02</strain>
    </source>
</reference>
<proteinExistence type="predicted"/>
<name>A0A0J7Y9D1_9SPHN</name>
<sequence length="74" mass="8619">MSQDDTIVIERLTRVETKIDFIIERDQKTAETLEDHDIRIARLESSYKILATIGAILLFIATFFQDWIKVHLLG</sequence>
<protein>
    <submittedName>
        <fullName evidence="2">Uncharacterized protein</fullName>
    </submittedName>
</protein>
<dbReference type="RefSeq" id="WP_059149649.1">
    <property type="nucleotide sequence ID" value="NZ_KQ130452.1"/>
</dbReference>
<feature type="transmembrane region" description="Helical" evidence="1">
    <location>
        <begin position="49"/>
        <end position="68"/>
    </location>
</feature>
<keyword evidence="3" id="KW-1185">Reference proteome</keyword>
<keyword evidence="1" id="KW-0472">Membrane</keyword>
<dbReference type="AlphaFoldDB" id="A0A0J7Y9D1"/>
<evidence type="ECO:0000313" key="3">
    <source>
        <dbReference type="Proteomes" id="UP000052268"/>
    </source>
</evidence>
<organism evidence="2 3">
    <name type="scientific">Novosphingobium barchaimii LL02</name>
    <dbReference type="NCBI Taxonomy" id="1114963"/>
    <lineage>
        <taxon>Bacteria</taxon>
        <taxon>Pseudomonadati</taxon>
        <taxon>Pseudomonadota</taxon>
        <taxon>Alphaproteobacteria</taxon>
        <taxon>Sphingomonadales</taxon>
        <taxon>Sphingomonadaceae</taxon>
        <taxon>Novosphingobium</taxon>
    </lineage>
</organism>
<dbReference type="PATRIC" id="fig|1114963.3.peg.118"/>
<keyword evidence="1" id="KW-0812">Transmembrane</keyword>
<comment type="caution">
    <text evidence="2">The sequence shown here is derived from an EMBL/GenBank/DDBJ whole genome shotgun (WGS) entry which is preliminary data.</text>
</comment>
<dbReference type="Proteomes" id="UP000052268">
    <property type="component" value="Unassembled WGS sequence"/>
</dbReference>
<evidence type="ECO:0000313" key="2">
    <source>
        <dbReference type="EMBL" id="KMS60446.1"/>
    </source>
</evidence>
<evidence type="ECO:0000256" key="1">
    <source>
        <dbReference type="SAM" id="Phobius"/>
    </source>
</evidence>
<keyword evidence="1" id="KW-1133">Transmembrane helix</keyword>